<comment type="caution">
    <text evidence="2">The sequence shown here is derived from an EMBL/GenBank/DDBJ whole genome shotgun (WGS) entry which is preliminary data.</text>
</comment>
<dbReference type="EMBL" id="QGNA01000003">
    <property type="protein sequence ID" value="PWS36593.1"/>
    <property type="molecule type" value="Genomic_DNA"/>
</dbReference>
<organism evidence="2 3">
    <name type="scientific">Falsiroseomonas bella</name>
    <dbReference type="NCBI Taxonomy" id="2184016"/>
    <lineage>
        <taxon>Bacteria</taxon>
        <taxon>Pseudomonadati</taxon>
        <taxon>Pseudomonadota</taxon>
        <taxon>Alphaproteobacteria</taxon>
        <taxon>Acetobacterales</taxon>
        <taxon>Roseomonadaceae</taxon>
        <taxon>Falsiroseomonas</taxon>
    </lineage>
</organism>
<dbReference type="RefSeq" id="WP_109871386.1">
    <property type="nucleotide sequence ID" value="NZ_QGNA01000003.1"/>
</dbReference>
<feature type="transmembrane region" description="Helical" evidence="1">
    <location>
        <begin position="62"/>
        <end position="82"/>
    </location>
</feature>
<keyword evidence="1" id="KW-1133">Transmembrane helix</keyword>
<dbReference type="Proteomes" id="UP000245765">
    <property type="component" value="Unassembled WGS sequence"/>
</dbReference>
<dbReference type="OrthoDB" id="9858130at2"/>
<evidence type="ECO:0000256" key="1">
    <source>
        <dbReference type="SAM" id="Phobius"/>
    </source>
</evidence>
<protein>
    <submittedName>
        <fullName evidence="2">Uncharacterized protein</fullName>
    </submittedName>
</protein>
<gene>
    <name evidence="2" type="ORF">DFH01_15735</name>
</gene>
<feature type="transmembrane region" description="Helical" evidence="1">
    <location>
        <begin position="6"/>
        <end position="25"/>
    </location>
</feature>
<dbReference type="AlphaFoldDB" id="A0A317FDJ2"/>
<feature type="transmembrane region" description="Helical" evidence="1">
    <location>
        <begin position="37"/>
        <end position="56"/>
    </location>
</feature>
<sequence length="120" mass="12172">MNTAAIVALVATIALGFATGALYLMRARRKRLKDLHLIAALAASGLVLAAVIAAPPPSLPGPAGFIPIALVGIATAAGWGAWKLARGSKSRGELVLFAHIVLGIAGFFVFLAWAKSVSAG</sequence>
<keyword evidence="1" id="KW-0812">Transmembrane</keyword>
<feature type="transmembrane region" description="Helical" evidence="1">
    <location>
        <begin position="94"/>
        <end position="114"/>
    </location>
</feature>
<name>A0A317FDJ2_9PROT</name>
<reference evidence="3" key="1">
    <citation type="submission" date="2018-05" db="EMBL/GenBank/DDBJ databases">
        <authorList>
            <person name="Du Z."/>
            <person name="Wang X."/>
        </authorList>
    </citation>
    <scope>NUCLEOTIDE SEQUENCE [LARGE SCALE GENOMIC DNA]</scope>
    <source>
        <strain evidence="3">CQN31</strain>
    </source>
</reference>
<proteinExistence type="predicted"/>
<evidence type="ECO:0000313" key="3">
    <source>
        <dbReference type="Proteomes" id="UP000245765"/>
    </source>
</evidence>
<keyword evidence="1" id="KW-0472">Membrane</keyword>
<evidence type="ECO:0000313" key="2">
    <source>
        <dbReference type="EMBL" id="PWS36593.1"/>
    </source>
</evidence>
<accession>A0A317FDJ2</accession>
<keyword evidence="3" id="KW-1185">Reference proteome</keyword>